<evidence type="ECO:0000313" key="11">
    <source>
        <dbReference type="EMBL" id="CAD7229908.1"/>
    </source>
</evidence>
<dbReference type="GO" id="GO:0000049">
    <property type="term" value="F:tRNA binding"/>
    <property type="evidence" value="ECO:0007669"/>
    <property type="project" value="InterPro"/>
</dbReference>
<evidence type="ECO:0000259" key="9">
    <source>
        <dbReference type="Pfam" id="PF00133"/>
    </source>
</evidence>
<dbReference type="GO" id="GO:0005524">
    <property type="term" value="F:ATP binding"/>
    <property type="evidence" value="ECO:0007669"/>
    <property type="project" value="UniProtKB-KW"/>
</dbReference>
<dbReference type="Gene3D" id="3.90.740.10">
    <property type="entry name" value="Valyl/Leucyl/Isoleucyl-tRNA synthetase, editing domain"/>
    <property type="match status" value="1"/>
</dbReference>
<dbReference type="PANTHER" id="PTHR42765:SF1">
    <property type="entry name" value="ISOLEUCINE--TRNA LIGASE, MITOCHONDRIAL"/>
    <property type="match status" value="1"/>
</dbReference>
<evidence type="ECO:0000256" key="8">
    <source>
        <dbReference type="ARBA" id="ARBA00032665"/>
    </source>
</evidence>
<sequence>MGHAANKILKDVINRYKLLSGHRVHFRPGWDCHGLPIELKANDGGIEADPLVIRRKCRQFAEETWRKQREIFQQWGLMGDWDYPYLTMSPEYMAKEIALFQRFHERDLIFRALMPVHWSPSSRTALAEAELVYKEDHISPSTYVSFPILSHPFTDVGPIHALVWTTTPWTLPANKAIAFNPHATYCLVQRNEKKVLLVAQDLLAELQPVLGPLTVVLENISGKSLADLRYQHPLFPGEDRFRLLPGRHVKVDKGTGLVHTAPAHGREDFLLAQEHGLSTTSEVDEAGKYKAEVGIESLVGKEVLSEGNRMVKSLMEEHIELEKELIHSYPYDWRTDEPVIYRASQQWFLDTDRLKEPALQLLSEIQILPDHYLKTLENQILSRPYWCISRQRVWGTPIPVMYRKEDGTPILSAETIQHHLDLLGKHGPDFWWECGDKELLPPTYSGVEAVKGKDIFDIWIDSGMTWHCADLPSEPIDVILEGVDQFRGWFQSSLLTYVAKNEVSASTPPPFRSIVVHGFVLDGEGKKMSKSLGNVVSPSDITHRKNVHGNKNYLANGVDELRMWAACYGAGGKDILCGEEQLKESNRRVVQLRLILKFLIGVTNSTPFSPLTKYEEFLPLDKLLLHQLYCHNREVRSNYEKFQINYVVTRNEEFLQGAVSPLISTMKDRLYCDLEDSLERRSALTALKSVLQQMIFAIAPLMPYLGEEAYGFFMDPGLWPDSLSIFHQTWPKIPVEWENPDLEQRLMNVFKLKNQMWKEVTSKGLQSSKLDAWISGSDEFLQDLIFGVGFFVWCDRQRMFNVFVYYLERTWDFTLNENGEILLGHHLSPPLRVTSSDCLEALRTSGSIGLREPTETASSLSPLTSHFFGLPRGPEDERINRTSRAHRNRIISMAPDAAFSESLSRGCCKDQRTMVDPDLDCHAGGVSRQKAADVRFVKEVAEAIGYDTRQWVASDGSVSRAEPKFARLAES</sequence>
<keyword evidence="7" id="KW-0030">Aminoacyl-tRNA synthetase</keyword>
<dbReference type="Gene3D" id="1.10.10.830">
    <property type="entry name" value="Ile-tRNA synthetase CP2 domain-like"/>
    <property type="match status" value="1"/>
</dbReference>
<accession>A0A7R8WE14</accession>
<name>A0A7R8WE14_9CRUS</name>
<dbReference type="AlphaFoldDB" id="A0A7R8WE14"/>
<evidence type="ECO:0000256" key="7">
    <source>
        <dbReference type="ARBA" id="ARBA00023146"/>
    </source>
</evidence>
<keyword evidence="6" id="KW-0648">Protein biosynthesis</keyword>
<dbReference type="SUPFAM" id="SSF52374">
    <property type="entry name" value="Nucleotidylyl transferase"/>
    <property type="match status" value="1"/>
</dbReference>
<evidence type="ECO:0000256" key="1">
    <source>
        <dbReference type="ARBA" id="ARBA00005594"/>
    </source>
</evidence>
<dbReference type="InterPro" id="IPR002301">
    <property type="entry name" value="Ile-tRNA-ligase"/>
</dbReference>
<dbReference type="Gene3D" id="1.10.730.20">
    <property type="match status" value="1"/>
</dbReference>
<dbReference type="InterPro" id="IPR013155">
    <property type="entry name" value="M/V/L/I-tRNA-synth_anticd-bd"/>
</dbReference>
<evidence type="ECO:0000256" key="2">
    <source>
        <dbReference type="ARBA" id="ARBA00013165"/>
    </source>
</evidence>
<dbReference type="CDD" id="cd07960">
    <property type="entry name" value="Anticodon_Ia_Ile_BEm"/>
    <property type="match status" value="1"/>
</dbReference>
<evidence type="ECO:0000256" key="6">
    <source>
        <dbReference type="ARBA" id="ARBA00022917"/>
    </source>
</evidence>
<dbReference type="GO" id="GO:0032543">
    <property type="term" value="P:mitochondrial translation"/>
    <property type="evidence" value="ECO:0007669"/>
    <property type="project" value="TreeGrafter"/>
</dbReference>
<evidence type="ECO:0000256" key="3">
    <source>
        <dbReference type="ARBA" id="ARBA00022598"/>
    </source>
</evidence>
<dbReference type="InterPro" id="IPR009080">
    <property type="entry name" value="tRNAsynth_Ia_anticodon-bd"/>
</dbReference>
<dbReference type="OrthoDB" id="10264412at2759"/>
<evidence type="ECO:0000256" key="5">
    <source>
        <dbReference type="ARBA" id="ARBA00022840"/>
    </source>
</evidence>
<feature type="domain" description="Methionyl/Valyl/Leucyl/Isoleucyl-tRNA synthetase anticodon-binding" evidence="10">
    <location>
        <begin position="621"/>
        <end position="748"/>
    </location>
</feature>
<organism evidence="11">
    <name type="scientific">Cyprideis torosa</name>
    <dbReference type="NCBI Taxonomy" id="163714"/>
    <lineage>
        <taxon>Eukaryota</taxon>
        <taxon>Metazoa</taxon>
        <taxon>Ecdysozoa</taxon>
        <taxon>Arthropoda</taxon>
        <taxon>Crustacea</taxon>
        <taxon>Oligostraca</taxon>
        <taxon>Ostracoda</taxon>
        <taxon>Podocopa</taxon>
        <taxon>Podocopida</taxon>
        <taxon>Cytherocopina</taxon>
        <taxon>Cytheroidea</taxon>
        <taxon>Cytherideidae</taxon>
        <taxon>Cyprideis</taxon>
    </lineage>
</organism>
<dbReference type="SUPFAM" id="SSF50677">
    <property type="entry name" value="ValRS/IleRS/LeuRS editing domain"/>
    <property type="match status" value="1"/>
</dbReference>
<protein>
    <recommendedName>
        <fullName evidence="2">isoleucine--tRNA ligase</fullName>
        <ecNumber evidence="2">6.1.1.5</ecNumber>
    </recommendedName>
    <alternativeName>
        <fullName evidence="8">Isoleucyl-tRNA synthetase</fullName>
    </alternativeName>
</protein>
<dbReference type="Pfam" id="PF08264">
    <property type="entry name" value="Anticodon_1"/>
    <property type="match status" value="1"/>
</dbReference>
<dbReference type="EMBL" id="OB662352">
    <property type="protein sequence ID" value="CAD7229908.1"/>
    <property type="molecule type" value="Genomic_DNA"/>
</dbReference>
<dbReference type="InterPro" id="IPR002300">
    <property type="entry name" value="aa-tRNA-synth_Ia"/>
</dbReference>
<dbReference type="GO" id="GO:0004822">
    <property type="term" value="F:isoleucine-tRNA ligase activity"/>
    <property type="evidence" value="ECO:0007669"/>
    <property type="project" value="UniProtKB-EC"/>
</dbReference>
<dbReference type="GO" id="GO:0002161">
    <property type="term" value="F:aminoacyl-tRNA deacylase activity"/>
    <property type="evidence" value="ECO:0007669"/>
    <property type="project" value="InterPro"/>
</dbReference>
<dbReference type="InterPro" id="IPR050081">
    <property type="entry name" value="Ile-tRNA_ligase"/>
</dbReference>
<keyword evidence="4" id="KW-0547">Nucleotide-binding</keyword>
<evidence type="ECO:0000259" key="10">
    <source>
        <dbReference type="Pfam" id="PF08264"/>
    </source>
</evidence>
<reference evidence="11" key="1">
    <citation type="submission" date="2020-11" db="EMBL/GenBank/DDBJ databases">
        <authorList>
            <person name="Tran Van P."/>
        </authorList>
    </citation>
    <scope>NUCLEOTIDE SEQUENCE</scope>
</reference>
<keyword evidence="5" id="KW-0067">ATP-binding</keyword>
<dbReference type="InterPro" id="IPR033708">
    <property type="entry name" value="Anticodon_Ile_BEm"/>
</dbReference>
<dbReference type="Pfam" id="PF00133">
    <property type="entry name" value="tRNA-synt_1"/>
    <property type="match status" value="1"/>
</dbReference>
<dbReference type="EC" id="6.1.1.5" evidence="2"/>
<dbReference type="InterPro" id="IPR014729">
    <property type="entry name" value="Rossmann-like_a/b/a_fold"/>
</dbReference>
<dbReference type="GO" id="GO:0005739">
    <property type="term" value="C:mitochondrion"/>
    <property type="evidence" value="ECO:0007669"/>
    <property type="project" value="TreeGrafter"/>
</dbReference>
<dbReference type="PANTHER" id="PTHR42765">
    <property type="entry name" value="SOLEUCYL-TRNA SYNTHETASE"/>
    <property type="match status" value="1"/>
</dbReference>
<dbReference type="GO" id="GO:0006428">
    <property type="term" value="P:isoleucyl-tRNA aminoacylation"/>
    <property type="evidence" value="ECO:0007669"/>
    <property type="project" value="InterPro"/>
</dbReference>
<comment type="similarity">
    <text evidence="1">Belongs to the class-I aminoacyl-tRNA synthetase family.</text>
</comment>
<dbReference type="Gene3D" id="3.40.50.620">
    <property type="entry name" value="HUPs"/>
    <property type="match status" value="2"/>
</dbReference>
<gene>
    <name evidence="11" type="ORF">CTOB1V02_LOCUS7773</name>
</gene>
<proteinExistence type="inferred from homology"/>
<dbReference type="SUPFAM" id="SSF47323">
    <property type="entry name" value="Anticodon-binding domain of a subclass of class I aminoacyl-tRNA synthetases"/>
    <property type="match status" value="1"/>
</dbReference>
<feature type="domain" description="Aminoacyl-tRNA synthetase class Ia" evidence="9">
    <location>
        <begin position="1"/>
        <end position="575"/>
    </location>
</feature>
<dbReference type="PRINTS" id="PR00984">
    <property type="entry name" value="TRNASYNTHILE"/>
</dbReference>
<evidence type="ECO:0000256" key="4">
    <source>
        <dbReference type="ARBA" id="ARBA00022741"/>
    </source>
</evidence>
<dbReference type="NCBIfam" id="TIGR00392">
    <property type="entry name" value="ileS"/>
    <property type="match status" value="1"/>
</dbReference>
<dbReference type="InterPro" id="IPR009008">
    <property type="entry name" value="Val/Leu/Ile-tRNA-synth_edit"/>
</dbReference>
<dbReference type="FunFam" id="3.90.740.10:FF:000009">
    <property type="entry name" value="Isoleucyl-tRNA synthetase 2, mitochondrial"/>
    <property type="match status" value="1"/>
</dbReference>
<keyword evidence="3" id="KW-0436">Ligase</keyword>